<name>A0ABQ3YE03_9ACTN</name>
<dbReference type="SUPFAM" id="SSF51445">
    <property type="entry name" value="(Trans)glycosidases"/>
    <property type="match status" value="1"/>
</dbReference>
<evidence type="ECO:0008006" key="3">
    <source>
        <dbReference type="Google" id="ProtNLM"/>
    </source>
</evidence>
<dbReference type="Gene3D" id="3.20.20.80">
    <property type="entry name" value="Glycosidases"/>
    <property type="match status" value="1"/>
</dbReference>
<proteinExistence type="predicted"/>
<protein>
    <recommendedName>
        <fullName evidence="3">Glycoside hydrolase family 42 N-terminal domain-containing protein</fullName>
    </recommendedName>
</protein>
<accession>A0ABQ3YE03</accession>
<dbReference type="InterPro" id="IPR017853">
    <property type="entry name" value="GH"/>
</dbReference>
<reference evidence="1 2" key="1">
    <citation type="submission" date="2021-01" db="EMBL/GenBank/DDBJ databases">
        <title>Whole genome shotgun sequence of Actinoplanes deccanensis NBRC 13994.</title>
        <authorList>
            <person name="Komaki H."/>
            <person name="Tamura T."/>
        </authorList>
    </citation>
    <scope>NUCLEOTIDE SEQUENCE [LARGE SCALE GENOMIC DNA]</scope>
    <source>
        <strain evidence="1 2">NBRC 13994</strain>
    </source>
</reference>
<evidence type="ECO:0000313" key="1">
    <source>
        <dbReference type="EMBL" id="GID78248.1"/>
    </source>
</evidence>
<organism evidence="1 2">
    <name type="scientific">Paractinoplanes deccanensis</name>
    <dbReference type="NCBI Taxonomy" id="113561"/>
    <lineage>
        <taxon>Bacteria</taxon>
        <taxon>Bacillati</taxon>
        <taxon>Actinomycetota</taxon>
        <taxon>Actinomycetes</taxon>
        <taxon>Micromonosporales</taxon>
        <taxon>Micromonosporaceae</taxon>
        <taxon>Paractinoplanes</taxon>
    </lineage>
</organism>
<comment type="caution">
    <text evidence="1">The sequence shown here is derived from an EMBL/GenBank/DDBJ whole genome shotgun (WGS) entry which is preliminary data.</text>
</comment>
<gene>
    <name evidence="1" type="ORF">Ade02nite_68890</name>
</gene>
<dbReference type="Proteomes" id="UP000609879">
    <property type="component" value="Unassembled WGS sequence"/>
</dbReference>
<dbReference type="EMBL" id="BOMI01000144">
    <property type="protein sequence ID" value="GID78248.1"/>
    <property type="molecule type" value="Genomic_DNA"/>
</dbReference>
<keyword evidence="2" id="KW-1185">Reference proteome</keyword>
<sequence length="399" mass="41948">MTTALAALMAVAACGGGGRTPPPGIVFGTLGSHAPAAAAENAAGVRGATLELDWSAYEPVRGEFSAAYTATVKERMRTFQAAGQQLTLALGLHYSPDWVRRLPDAVAVDQHGARLPGIDMVFSQPVRDAAAAYFARVDADLGVRNFAYIRLTAGGNAEMLYNTRGSYAAFSGAAQNGPAMAAGMAANPMPGWRPGDRRATRAQVRAWADWYVGALADVTRWQMSRFGALGYTGTYQAITPGSGVRPDAYADAVARFLPDGLLGIGGAWQQYYAALAGTPSLMTYISSVADGSGGDDTCTAADRQVAVTSPAANSWSATRWQTRLAAEYGFRTGGENPGYGDGPAKGAYYADTSGHGMLAAALRQAVRCGFDVFNFAHDEQLWQGPLSLDAYADRIRAAR</sequence>
<evidence type="ECO:0000313" key="2">
    <source>
        <dbReference type="Proteomes" id="UP000609879"/>
    </source>
</evidence>